<dbReference type="EMBL" id="CAJVQC010033188">
    <property type="protein sequence ID" value="CAG8753255.1"/>
    <property type="molecule type" value="Genomic_DNA"/>
</dbReference>
<proteinExistence type="predicted"/>
<comment type="caution">
    <text evidence="1">The sequence shown here is derived from an EMBL/GenBank/DDBJ whole genome shotgun (WGS) entry which is preliminary data.</text>
</comment>
<organism evidence="1 2">
    <name type="scientific">Racocetra persica</name>
    <dbReference type="NCBI Taxonomy" id="160502"/>
    <lineage>
        <taxon>Eukaryota</taxon>
        <taxon>Fungi</taxon>
        <taxon>Fungi incertae sedis</taxon>
        <taxon>Mucoromycota</taxon>
        <taxon>Glomeromycotina</taxon>
        <taxon>Glomeromycetes</taxon>
        <taxon>Diversisporales</taxon>
        <taxon>Gigasporaceae</taxon>
        <taxon>Racocetra</taxon>
    </lineage>
</organism>
<sequence length="119" mass="13466">LEFGSWQATELQVNLERQLSHMPLSIILGNKTLEVRPLAVDKATAVRAIMKDIQFTQDEVDFVLCIGDGQTDEPVFALLKENFNDCFTSTVEKKQTDANYYLENISEVQQVLEKLASDL</sequence>
<gene>
    <name evidence="1" type="ORF">RPERSI_LOCUS14412</name>
</gene>
<keyword evidence="2" id="KW-1185">Reference proteome</keyword>
<evidence type="ECO:0000313" key="1">
    <source>
        <dbReference type="EMBL" id="CAG8753255.1"/>
    </source>
</evidence>
<feature type="non-terminal residue" evidence="1">
    <location>
        <position position="1"/>
    </location>
</feature>
<reference evidence="1" key="1">
    <citation type="submission" date="2021-06" db="EMBL/GenBank/DDBJ databases">
        <authorList>
            <person name="Kallberg Y."/>
            <person name="Tangrot J."/>
            <person name="Rosling A."/>
        </authorList>
    </citation>
    <scope>NUCLEOTIDE SEQUENCE</scope>
    <source>
        <strain evidence="1">MA461A</strain>
    </source>
</reference>
<accession>A0ACA9QJH3</accession>
<dbReference type="Proteomes" id="UP000789920">
    <property type="component" value="Unassembled WGS sequence"/>
</dbReference>
<name>A0ACA9QJH3_9GLOM</name>
<protein>
    <submittedName>
        <fullName evidence="1">14158_t:CDS:1</fullName>
    </submittedName>
</protein>
<evidence type="ECO:0000313" key="2">
    <source>
        <dbReference type="Proteomes" id="UP000789920"/>
    </source>
</evidence>